<accession>A4S0K9</accession>
<dbReference type="EMBL" id="CP000587">
    <property type="protein sequence ID" value="ABO97050.1"/>
    <property type="molecule type" value="Genomic_DNA"/>
</dbReference>
<dbReference type="RefSeq" id="XP_001418757.1">
    <property type="nucleotide sequence ID" value="XM_001418720.1"/>
</dbReference>
<dbReference type="OrthoDB" id="10672222at2759"/>
<protein>
    <submittedName>
        <fullName evidence="2">Uncharacterized protein</fullName>
    </submittedName>
</protein>
<dbReference type="Gramene" id="ABO97050">
    <property type="protein sequence ID" value="ABO97050"/>
    <property type="gene ID" value="OSTLU_16242"/>
</dbReference>
<organism evidence="2 3">
    <name type="scientific">Ostreococcus lucimarinus (strain CCE9901)</name>
    <dbReference type="NCBI Taxonomy" id="436017"/>
    <lineage>
        <taxon>Eukaryota</taxon>
        <taxon>Viridiplantae</taxon>
        <taxon>Chlorophyta</taxon>
        <taxon>Mamiellophyceae</taxon>
        <taxon>Mamiellales</taxon>
        <taxon>Bathycoccaceae</taxon>
        <taxon>Ostreococcus</taxon>
    </lineage>
</organism>
<dbReference type="OMA" id="MRSSMAT"/>
<feature type="compositionally biased region" description="Polar residues" evidence="1">
    <location>
        <begin position="259"/>
        <end position="281"/>
    </location>
</feature>
<evidence type="ECO:0000313" key="3">
    <source>
        <dbReference type="Proteomes" id="UP000001568"/>
    </source>
</evidence>
<name>A4S0K9_OSTLU</name>
<feature type="compositionally biased region" description="Basic and acidic residues" evidence="1">
    <location>
        <begin position="75"/>
        <end position="95"/>
    </location>
</feature>
<reference evidence="2 3" key="1">
    <citation type="journal article" date="2007" name="Proc. Natl. Acad. Sci. U.S.A.">
        <title>The tiny eukaryote Ostreococcus provides genomic insights into the paradox of plankton speciation.</title>
        <authorList>
            <person name="Palenik B."/>
            <person name="Grimwood J."/>
            <person name="Aerts A."/>
            <person name="Rouze P."/>
            <person name="Salamov A."/>
            <person name="Putnam N."/>
            <person name="Dupont C."/>
            <person name="Jorgensen R."/>
            <person name="Derelle E."/>
            <person name="Rombauts S."/>
            <person name="Zhou K."/>
            <person name="Otillar R."/>
            <person name="Merchant S.S."/>
            <person name="Podell S."/>
            <person name="Gaasterland T."/>
            <person name="Napoli C."/>
            <person name="Gendler K."/>
            <person name="Manuell A."/>
            <person name="Tai V."/>
            <person name="Vallon O."/>
            <person name="Piganeau G."/>
            <person name="Jancek S."/>
            <person name="Heijde M."/>
            <person name="Jabbari K."/>
            <person name="Bowler C."/>
            <person name="Lohr M."/>
            <person name="Robbens S."/>
            <person name="Werner G."/>
            <person name="Dubchak I."/>
            <person name="Pazour G.J."/>
            <person name="Ren Q."/>
            <person name="Paulsen I."/>
            <person name="Delwiche C."/>
            <person name="Schmutz J."/>
            <person name="Rokhsar D."/>
            <person name="Van de Peer Y."/>
            <person name="Moreau H."/>
            <person name="Grigoriev I.V."/>
        </authorList>
    </citation>
    <scope>NUCLEOTIDE SEQUENCE [LARGE SCALE GENOMIC DNA]</scope>
    <source>
        <strain evidence="2 3">CCE9901</strain>
    </source>
</reference>
<feature type="compositionally biased region" description="Acidic residues" evidence="1">
    <location>
        <begin position="102"/>
        <end position="111"/>
    </location>
</feature>
<evidence type="ECO:0000313" key="2">
    <source>
        <dbReference type="EMBL" id="ABO97050.1"/>
    </source>
</evidence>
<feature type="region of interest" description="Disordered" evidence="1">
    <location>
        <begin position="1"/>
        <end position="42"/>
    </location>
</feature>
<gene>
    <name evidence="2" type="ORF">OSTLU_16242</name>
</gene>
<feature type="region of interest" description="Disordered" evidence="1">
    <location>
        <begin position="222"/>
        <end position="287"/>
    </location>
</feature>
<dbReference type="KEGG" id="olu:OSTLU_16242"/>
<dbReference type="HOGENOM" id="CLU_901360_0_0_1"/>
<feature type="compositionally biased region" description="Low complexity" evidence="1">
    <location>
        <begin position="26"/>
        <end position="37"/>
    </location>
</feature>
<feature type="region of interest" description="Disordered" evidence="1">
    <location>
        <begin position="57"/>
        <end position="111"/>
    </location>
</feature>
<dbReference type="Proteomes" id="UP000001568">
    <property type="component" value="Chromosome 7"/>
</dbReference>
<proteinExistence type="predicted"/>
<feature type="compositionally biased region" description="Basic and acidic residues" evidence="1">
    <location>
        <begin position="1"/>
        <end position="25"/>
    </location>
</feature>
<sequence>MGAVRTMRDGTTRGEGERDAREGTRARGTTTTTTTTTSLDAFDARLARARERAMLAREETERVEKWLRDSAAATRRGEGARGEGSRGRRSDDDGGVKMAMASEEDVEVEEYDYGVEEERAMRSSMATTLVARESMSSLFVPQRSPARSVIHRPIPRRPLSASVEGTEWTTLRAKATRSGDTRTNVSIVSDEDGRSAFQSLARDNRAGLDGLGDMVARTTISSGVLDDGGLDGGMSTPPRPHRSPLRPPVARPRNRTLSEDFSSPVRLSSSMELRHSTSSRMTLLESVAHEAEYERARMSEKSYDDSEPR</sequence>
<feature type="compositionally biased region" description="Basic and acidic residues" evidence="1">
    <location>
        <begin position="57"/>
        <end position="68"/>
    </location>
</feature>
<keyword evidence="3" id="KW-1185">Reference proteome</keyword>
<dbReference type="AlphaFoldDB" id="A4S0K9"/>
<evidence type="ECO:0000256" key="1">
    <source>
        <dbReference type="SAM" id="MobiDB-lite"/>
    </source>
</evidence>
<dbReference type="GeneID" id="5002782"/>